<reference evidence="1" key="1">
    <citation type="journal article" date="2014" name="Front. Microbiol.">
        <title>High frequency of phylogenetically diverse reductive dehalogenase-homologous genes in deep subseafloor sedimentary metagenomes.</title>
        <authorList>
            <person name="Kawai M."/>
            <person name="Futagami T."/>
            <person name="Toyoda A."/>
            <person name="Takaki Y."/>
            <person name="Nishi S."/>
            <person name="Hori S."/>
            <person name="Arai W."/>
            <person name="Tsubouchi T."/>
            <person name="Morono Y."/>
            <person name="Uchiyama I."/>
            <person name="Ito T."/>
            <person name="Fujiyama A."/>
            <person name="Inagaki F."/>
            <person name="Takami H."/>
        </authorList>
    </citation>
    <scope>NUCLEOTIDE SEQUENCE</scope>
    <source>
        <strain evidence="1">Expedition CK06-06</strain>
    </source>
</reference>
<feature type="non-terminal residue" evidence="1">
    <location>
        <position position="1"/>
    </location>
</feature>
<dbReference type="AlphaFoldDB" id="X1BYA8"/>
<protein>
    <submittedName>
        <fullName evidence="1">Uncharacterized protein</fullName>
    </submittedName>
</protein>
<evidence type="ECO:0000313" key="1">
    <source>
        <dbReference type="EMBL" id="GAG77141.1"/>
    </source>
</evidence>
<organism evidence="1">
    <name type="scientific">marine sediment metagenome</name>
    <dbReference type="NCBI Taxonomy" id="412755"/>
    <lineage>
        <taxon>unclassified sequences</taxon>
        <taxon>metagenomes</taxon>
        <taxon>ecological metagenomes</taxon>
    </lineage>
</organism>
<dbReference type="EMBL" id="BART01018708">
    <property type="protein sequence ID" value="GAG77141.1"/>
    <property type="molecule type" value="Genomic_DNA"/>
</dbReference>
<sequence length="64" mass="6523">GGGGGGDVLCYSAASGDMNNDGVIDLIVNEMQGDGSSVADVGNLLIINSRKIFAEKALFKDGFE</sequence>
<accession>X1BYA8</accession>
<comment type="caution">
    <text evidence="1">The sequence shown here is derived from an EMBL/GenBank/DDBJ whole genome shotgun (WGS) entry which is preliminary data.</text>
</comment>
<name>X1BYA8_9ZZZZ</name>
<dbReference type="InterPro" id="IPR028994">
    <property type="entry name" value="Integrin_alpha_N"/>
</dbReference>
<proteinExistence type="predicted"/>
<dbReference type="SUPFAM" id="SSF69318">
    <property type="entry name" value="Integrin alpha N-terminal domain"/>
    <property type="match status" value="1"/>
</dbReference>
<gene>
    <name evidence="1" type="ORF">S01H4_35234</name>
</gene>